<protein>
    <submittedName>
        <fullName evidence="1">Uncharacterized protein</fullName>
    </submittedName>
</protein>
<sequence>MCSLSAIAPLSPLLSRAGSYILEGMNELATQDTSCWSLNRCNLNSKITSESVNHEWHGRSAATPVREKSWEAVRERKEFSNGYKSRIPVNAQS</sequence>
<name>A0AAV2CA08_9ROSI</name>
<evidence type="ECO:0000313" key="2">
    <source>
        <dbReference type="Proteomes" id="UP001497516"/>
    </source>
</evidence>
<dbReference type="AlphaFoldDB" id="A0AAV2CA08"/>
<dbReference type="Proteomes" id="UP001497516">
    <property type="component" value="Chromosome 1"/>
</dbReference>
<keyword evidence="2" id="KW-1185">Reference proteome</keyword>
<accession>A0AAV2CA08</accession>
<evidence type="ECO:0000313" key="1">
    <source>
        <dbReference type="EMBL" id="CAL1353074.1"/>
    </source>
</evidence>
<proteinExistence type="predicted"/>
<gene>
    <name evidence="1" type="ORF">LTRI10_LOCUS1001</name>
</gene>
<dbReference type="EMBL" id="OZ034813">
    <property type="protein sequence ID" value="CAL1353074.1"/>
    <property type="molecule type" value="Genomic_DNA"/>
</dbReference>
<reference evidence="1 2" key="1">
    <citation type="submission" date="2024-04" db="EMBL/GenBank/DDBJ databases">
        <authorList>
            <person name="Fracassetti M."/>
        </authorList>
    </citation>
    <scope>NUCLEOTIDE SEQUENCE [LARGE SCALE GENOMIC DNA]</scope>
</reference>
<organism evidence="1 2">
    <name type="scientific">Linum trigynum</name>
    <dbReference type="NCBI Taxonomy" id="586398"/>
    <lineage>
        <taxon>Eukaryota</taxon>
        <taxon>Viridiplantae</taxon>
        <taxon>Streptophyta</taxon>
        <taxon>Embryophyta</taxon>
        <taxon>Tracheophyta</taxon>
        <taxon>Spermatophyta</taxon>
        <taxon>Magnoliopsida</taxon>
        <taxon>eudicotyledons</taxon>
        <taxon>Gunneridae</taxon>
        <taxon>Pentapetalae</taxon>
        <taxon>rosids</taxon>
        <taxon>fabids</taxon>
        <taxon>Malpighiales</taxon>
        <taxon>Linaceae</taxon>
        <taxon>Linum</taxon>
    </lineage>
</organism>